<accession>A0A158F2S3</accession>
<sequence>MTMASTLTETETDGAKAKETGDLTQQPRFAVCVTTMNRVDRLTACLDQLARCDPPPSLVVVSDDSPDPSVRAANEAAVAAHPGVVYLAGPRRGVCANRNNAINHCLAQTSRCDYLSFLDDDILIDADFFAAARKHYEATPAQRRYLTVLTGGAPNGPHLHVCVPMHLSFACYFKKGDVPQTVQINASVFPLELFTQETFDENIFFGTEDAELCLRMLRRGYSIELEPGLRSLETMTGRGVLTATRAAGLTRYQLCCEAARLYIGVKRYRVIEPNLMRFAGFVFFYFGHMTVYLARRGALSQLVPIVRTSNVWRVFTGHGAR</sequence>
<dbReference type="CDD" id="cd00761">
    <property type="entry name" value="Glyco_tranf_GTA_type"/>
    <property type="match status" value="1"/>
</dbReference>
<organism evidence="6 7">
    <name type="scientific">Caballeronia choica</name>
    <dbReference type="NCBI Taxonomy" id="326476"/>
    <lineage>
        <taxon>Bacteria</taxon>
        <taxon>Pseudomonadati</taxon>
        <taxon>Pseudomonadota</taxon>
        <taxon>Betaproteobacteria</taxon>
        <taxon>Burkholderiales</taxon>
        <taxon>Burkholderiaceae</taxon>
        <taxon>Caballeronia</taxon>
    </lineage>
</organism>
<evidence type="ECO:0000259" key="5">
    <source>
        <dbReference type="Pfam" id="PF00535"/>
    </source>
</evidence>
<protein>
    <submittedName>
        <fullName evidence="6">Glycosyl transferase family 2</fullName>
    </submittedName>
</protein>
<evidence type="ECO:0000313" key="6">
    <source>
        <dbReference type="EMBL" id="SAL14122.1"/>
    </source>
</evidence>
<dbReference type="RefSeq" id="WP_087642532.1">
    <property type="nucleotide sequence ID" value="NZ_FCON02000002.1"/>
</dbReference>
<evidence type="ECO:0000256" key="2">
    <source>
        <dbReference type="ARBA" id="ARBA00022676"/>
    </source>
</evidence>
<gene>
    <name evidence="6" type="ORF">AWB68_00224</name>
</gene>
<dbReference type="EMBL" id="FCON02000002">
    <property type="protein sequence ID" value="SAL14122.1"/>
    <property type="molecule type" value="Genomic_DNA"/>
</dbReference>
<name>A0A158F2S3_9BURK</name>
<proteinExistence type="inferred from homology"/>
<dbReference type="Proteomes" id="UP000054770">
    <property type="component" value="Unassembled WGS sequence"/>
</dbReference>
<dbReference type="AlphaFoldDB" id="A0A158F2S3"/>
<keyword evidence="2" id="KW-0328">Glycosyltransferase</keyword>
<evidence type="ECO:0000256" key="4">
    <source>
        <dbReference type="SAM" id="MobiDB-lite"/>
    </source>
</evidence>
<dbReference type="PANTHER" id="PTHR43179">
    <property type="entry name" value="RHAMNOSYLTRANSFERASE WBBL"/>
    <property type="match status" value="1"/>
</dbReference>
<comment type="similarity">
    <text evidence="1">Belongs to the glycosyltransferase 2 family.</text>
</comment>
<dbReference type="Gene3D" id="3.90.550.10">
    <property type="entry name" value="Spore Coat Polysaccharide Biosynthesis Protein SpsA, Chain A"/>
    <property type="match status" value="1"/>
</dbReference>
<dbReference type="Pfam" id="PF00535">
    <property type="entry name" value="Glycos_transf_2"/>
    <property type="match status" value="1"/>
</dbReference>
<feature type="domain" description="Glycosyltransferase 2-like" evidence="5">
    <location>
        <begin position="31"/>
        <end position="141"/>
    </location>
</feature>
<dbReference type="SUPFAM" id="SSF53448">
    <property type="entry name" value="Nucleotide-diphospho-sugar transferases"/>
    <property type="match status" value="1"/>
</dbReference>
<dbReference type="GO" id="GO:0016757">
    <property type="term" value="F:glycosyltransferase activity"/>
    <property type="evidence" value="ECO:0007669"/>
    <property type="project" value="UniProtKB-KW"/>
</dbReference>
<evidence type="ECO:0000313" key="7">
    <source>
        <dbReference type="Proteomes" id="UP000054770"/>
    </source>
</evidence>
<dbReference type="InterPro" id="IPR001173">
    <property type="entry name" value="Glyco_trans_2-like"/>
</dbReference>
<evidence type="ECO:0000256" key="1">
    <source>
        <dbReference type="ARBA" id="ARBA00006739"/>
    </source>
</evidence>
<dbReference type="InterPro" id="IPR029044">
    <property type="entry name" value="Nucleotide-diphossugar_trans"/>
</dbReference>
<reference evidence="6" key="1">
    <citation type="submission" date="2016-01" db="EMBL/GenBank/DDBJ databases">
        <authorList>
            <person name="Peeters C."/>
        </authorList>
    </citation>
    <scope>NUCLEOTIDE SEQUENCE [LARGE SCALE GENOMIC DNA]</scope>
    <source>
        <strain evidence="6">LMG 22940</strain>
    </source>
</reference>
<feature type="region of interest" description="Disordered" evidence="4">
    <location>
        <begin position="1"/>
        <end position="20"/>
    </location>
</feature>
<keyword evidence="3 6" id="KW-0808">Transferase</keyword>
<keyword evidence="7" id="KW-1185">Reference proteome</keyword>
<comment type="caution">
    <text evidence="6">The sequence shown here is derived from an EMBL/GenBank/DDBJ whole genome shotgun (WGS) entry which is preliminary data.</text>
</comment>
<dbReference type="PANTHER" id="PTHR43179:SF12">
    <property type="entry name" value="GALACTOFURANOSYLTRANSFERASE GLFT2"/>
    <property type="match status" value="1"/>
</dbReference>
<evidence type="ECO:0000256" key="3">
    <source>
        <dbReference type="ARBA" id="ARBA00022679"/>
    </source>
</evidence>